<comment type="caution">
    <text evidence="2">The sequence shown here is derived from an EMBL/GenBank/DDBJ whole genome shotgun (WGS) entry which is preliminary data.</text>
</comment>
<reference evidence="2 3" key="1">
    <citation type="submission" date="2016-06" db="EMBL/GenBank/DDBJ databases">
        <authorList>
            <person name="Kjaerup R.B."/>
            <person name="Dalgaard T.S."/>
            <person name="Juul-Madsen H.R."/>
        </authorList>
    </citation>
    <scope>NUCLEOTIDE SEQUENCE [LARGE SCALE GENOMIC DNA]</scope>
    <source>
        <strain evidence="2 3">1276495.2</strain>
    </source>
</reference>
<organism evidence="2 3">
    <name type="scientific">Mycobacterium asiaticum</name>
    <dbReference type="NCBI Taxonomy" id="1790"/>
    <lineage>
        <taxon>Bacteria</taxon>
        <taxon>Bacillati</taxon>
        <taxon>Actinomycetota</taxon>
        <taxon>Actinomycetes</taxon>
        <taxon>Mycobacteriales</taxon>
        <taxon>Mycobacteriaceae</taxon>
        <taxon>Mycobacterium</taxon>
    </lineage>
</organism>
<proteinExistence type="predicted"/>
<evidence type="ECO:0000313" key="2">
    <source>
        <dbReference type="EMBL" id="OBJ87227.1"/>
    </source>
</evidence>
<dbReference type="SUPFAM" id="SSF49503">
    <property type="entry name" value="Cupredoxins"/>
    <property type="match status" value="1"/>
</dbReference>
<dbReference type="Gene3D" id="2.60.40.420">
    <property type="entry name" value="Cupredoxins - blue copper proteins"/>
    <property type="match status" value="1"/>
</dbReference>
<evidence type="ECO:0000256" key="1">
    <source>
        <dbReference type="SAM" id="MobiDB-lite"/>
    </source>
</evidence>
<protein>
    <recommendedName>
        <fullName evidence="4">EfeO-type cupredoxin-like domain-containing protein</fullName>
    </recommendedName>
</protein>
<dbReference type="EMBL" id="LZLM01000048">
    <property type="protein sequence ID" value="OBJ87227.1"/>
    <property type="molecule type" value="Genomic_DNA"/>
</dbReference>
<accession>A0A1A3KPV8</accession>
<dbReference type="Proteomes" id="UP000093925">
    <property type="component" value="Unassembled WGS sequence"/>
</dbReference>
<dbReference type="AlphaFoldDB" id="A0A1A3KPV8"/>
<name>A0A1A3KPV8_MYCAS</name>
<evidence type="ECO:0008006" key="4">
    <source>
        <dbReference type="Google" id="ProtNLM"/>
    </source>
</evidence>
<evidence type="ECO:0000313" key="3">
    <source>
        <dbReference type="Proteomes" id="UP000093925"/>
    </source>
</evidence>
<gene>
    <name evidence="2" type="ORF">A5640_08170</name>
</gene>
<dbReference type="InterPro" id="IPR008972">
    <property type="entry name" value="Cupredoxin"/>
</dbReference>
<sequence length="139" mass="14354">MKRTIYAATAIVAGSLVLVDCGTSNQTSATSISGSGSSASSASTGVSTPAERVSLDVTIAAGSVTPTNARMPAKVGEPIVMRVSSDAADTLHVHSVPPRTFDVKPGNGQTFEFTVDVPGRVDVELHDLNRVVVTFEVRP</sequence>
<feature type="region of interest" description="Disordered" evidence="1">
    <location>
        <begin position="27"/>
        <end position="47"/>
    </location>
</feature>